<name>A0A0A9BXK7_ARUDO</name>
<reference evidence="1" key="1">
    <citation type="submission" date="2014-09" db="EMBL/GenBank/DDBJ databases">
        <authorList>
            <person name="Magalhaes I.L.F."/>
            <person name="Oliveira U."/>
            <person name="Santos F.R."/>
            <person name="Vidigal T.H.D.A."/>
            <person name="Brescovit A.D."/>
            <person name="Santos A.J."/>
        </authorList>
    </citation>
    <scope>NUCLEOTIDE SEQUENCE</scope>
    <source>
        <tissue evidence="1">Shoot tissue taken approximately 20 cm above the soil surface</tissue>
    </source>
</reference>
<protein>
    <submittedName>
        <fullName evidence="1">Uncharacterized protein</fullName>
    </submittedName>
</protein>
<dbReference type="EMBL" id="GBRH01233903">
    <property type="protein sequence ID" value="JAD63992.1"/>
    <property type="molecule type" value="Transcribed_RNA"/>
</dbReference>
<evidence type="ECO:0000313" key="1">
    <source>
        <dbReference type="EMBL" id="JAD63992.1"/>
    </source>
</evidence>
<sequence length="104" mass="10812">MQCSCSSTNYQLACTPAQGKAGCPAVPACNGALKLGQTNGTGCGSTMCAYSGYSNRTSLSIHTTLVTNQTACQKGGAARSEFAGSMWRMSVISFHVVLMLICFL</sequence>
<dbReference type="AlphaFoldDB" id="A0A0A9BXK7"/>
<reference evidence="1" key="2">
    <citation type="journal article" date="2015" name="Data Brief">
        <title>Shoot transcriptome of the giant reed, Arundo donax.</title>
        <authorList>
            <person name="Barrero R.A."/>
            <person name="Guerrero F.D."/>
            <person name="Moolhuijzen P."/>
            <person name="Goolsby J.A."/>
            <person name="Tidwell J."/>
            <person name="Bellgard S.E."/>
            <person name="Bellgard M.I."/>
        </authorList>
    </citation>
    <scope>NUCLEOTIDE SEQUENCE</scope>
    <source>
        <tissue evidence="1">Shoot tissue taken approximately 20 cm above the soil surface</tissue>
    </source>
</reference>
<proteinExistence type="predicted"/>
<accession>A0A0A9BXK7</accession>
<organism evidence="1">
    <name type="scientific">Arundo donax</name>
    <name type="common">Giant reed</name>
    <name type="synonym">Donax arundinaceus</name>
    <dbReference type="NCBI Taxonomy" id="35708"/>
    <lineage>
        <taxon>Eukaryota</taxon>
        <taxon>Viridiplantae</taxon>
        <taxon>Streptophyta</taxon>
        <taxon>Embryophyta</taxon>
        <taxon>Tracheophyta</taxon>
        <taxon>Spermatophyta</taxon>
        <taxon>Magnoliopsida</taxon>
        <taxon>Liliopsida</taxon>
        <taxon>Poales</taxon>
        <taxon>Poaceae</taxon>
        <taxon>PACMAD clade</taxon>
        <taxon>Arundinoideae</taxon>
        <taxon>Arundineae</taxon>
        <taxon>Arundo</taxon>
    </lineage>
</organism>